<sequence length="607" mass="65006">MLATAHYPPSSSSRLPHYNPSQHAIFELPRLEQPEVATFSDTLFAPPTSLTVQEESRRAGAGAGQSTTHSAQYAISSDENVQHHRHDSASSDGQEDGPAPAASTSNAPNPPPKKKRTRTLTTSHQSSVLLALLARTPFPTTAEREEVGRAIGLTARKVQVWFQNQRQKQKKASQSGTLAASAHQTATTSAPLPLSRQPGFSAHHAARMGVQPPMTATTTSSNSPPTPATATYGSYTVTPPPVLGYPRPATYYPEQALYFNPDPKSTSNPGSRPQTSHSNTGSAYAPQTYFDPYNPQDTRSYGHSSASHTTSLSNEYSLPPPSEASTQSPGDTWRYKPLPPLPAAAASAPATTSSRPTRGYSLNLGDQGTGYRATPPTPASASASTATSLALRSRAFSNPGTISQEYTPQPQSQWYQSTYMPTGPIDSQVPTSYHPLSTEYEPPKEGHFYPRYAGQRSSPGGLSSASSYADPPLSAQTPFASAPTVTGRLSHSPVERRRTRLSYDSAQVGGSVLGKRPSWSTDEERVLKRPRTGEGHSQAYTLTHTGPSQSTIYHPPAPTSLAIPPLLPVTYPLQPPTPQQLSPQQQATPVTPSQQQRIPEPPQGQQP</sequence>
<feature type="compositionally biased region" description="Low complexity" evidence="3">
    <location>
        <begin position="177"/>
        <end position="190"/>
    </location>
</feature>
<evidence type="ECO:0000313" key="5">
    <source>
        <dbReference type="EMBL" id="CCA77737.1"/>
    </source>
</evidence>
<dbReference type="SUPFAM" id="SSF46689">
    <property type="entry name" value="Homeodomain-like"/>
    <property type="match status" value="1"/>
</dbReference>
<feature type="region of interest" description="Disordered" evidence="3">
    <location>
        <begin position="212"/>
        <end position="239"/>
    </location>
</feature>
<dbReference type="Proteomes" id="UP000007148">
    <property type="component" value="Unassembled WGS sequence"/>
</dbReference>
<name>G4U2F0_SERID</name>
<dbReference type="GO" id="GO:1990837">
    <property type="term" value="F:sequence-specific double-stranded DNA binding"/>
    <property type="evidence" value="ECO:0007669"/>
    <property type="project" value="TreeGrafter"/>
</dbReference>
<dbReference type="OMA" id="EGFCDRS"/>
<dbReference type="AlphaFoldDB" id="G4U2F0"/>
<feature type="compositionally biased region" description="Polar residues" evidence="3">
    <location>
        <begin position="538"/>
        <end position="552"/>
    </location>
</feature>
<evidence type="ECO:0000256" key="1">
    <source>
        <dbReference type="PROSITE-ProRule" id="PRU00108"/>
    </source>
</evidence>
<feature type="region of interest" description="Disordered" evidence="3">
    <location>
        <begin position="414"/>
        <end position="607"/>
    </location>
</feature>
<feature type="compositionally biased region" description="Polar residues" evidence="3">
    <location>
        <begin position="295"/>
        <end position="316"/>
    </location>
</feature>
<dbReference type="GO" id="GO:0005634">
    <property type="term" value="C:nucleus"/>
    <property type="evidence" value="ECO:0007669"/>
    <property type="project" value="UniProtKB-SubCell"/>
</dbReference>
<organism evidence="5 6">
    <name type="scientific">Serendipita indica (strain DSM 11827)</name>
    <name type="common">Root endophyte fungus</name>
    <name type="synonym">Piriformospora indica</name>
    <dbReference type="NCBI Taxonomy" id="1109443"/>
    <lineage>
        <taxon>Eukaryota</taxon>
        <taxon>Fungi</taxon>
        <taxon>Dikarya</taxon>
        <taxon>Basidiomycota</taxon>
        <taxon>Agaricomycotina</taxon>
        <taxon>Agaricomycetes</taxon>
        <taxon>Sebacinales</taxon>
        <taxon>Serendipitaceae</taxon>
        <taxon>Serendipita</taxon>
    </lineage>
</organism>
<feature type="compositionally biased region" description="Low complexity" evidence="3">
    <location>
        <begin position="343"/>
        <end position="358"/>
    </location>
</feature>
<evidence type="ECO:0000259" key="4">
    <source>
        <dbReference type="PROSITE" id="PS50071"/>
    </source>
</evidence>
<dbReference type="InterPro" id="IPR009057">
    <property type="entry name" value="Homeodomain-like_sf"/>
</dbReference>
<dbReference type="STRING" id="1109443.G4U2F0"/>
<dbReference type="PANTHER" id="PTHR46255:SF3">
    <property type="entry name" value="HOMEOBOX DOMAIN-CONTAINING PROTEIN"/>
    <property type="match status" value="1"/>
</dbReference>
<keyword evidence="1 2" id="KW-0539">Nucleus</keyword>
<evidence type="ECO:0000313" key="6">
    <source>
        <dbReference type="Proteomes" id="UP000007148"/>
    </source>
</evidence>
<evidence type="ECO:0000256" key="2">
    <source>
        <dbReference type="RuleBase" id="RU000682"/>
    </source>
</evidence>
<dbReference type="GO" id="GO:0000981">
    <property type="term" value="F:DNA-binding transcription factor activity, RNA polymerase II-specific"/>
    <property type="evidence" value="ECO:0007669"/>
    <property type="project" value="TreeGrafter"/>
</dbReference>
<dbReference type="PANTHER" id="PTHR46255">
    <property type="entry name" value="SHORT STATURE HOMEOBOX"/>
    <property type="match status" value="1"/>
</dbReference>
<keyword evidence="6" id="KW-1185">Reference proteome</keyword>
<dbReference type="InterPro" id="IPR052631">
    <property type="entry name" value="Paired_homeobox_Bicoid"/>
</dbReference>
<dbReference type="eggNOG" id="KOG0490">
    <property type="taxonomic scope" value="Eukaryota"/>
</dbReference>
<dbReference type="CDD" id="cd00086">
    <property type="entry name" value="homeodomain"/>
    <property type="match status" value="1"/>
</dbReference>
<keyword evidence="1 2" id="KW-0371">Homeobox</keyword>
<feature type="compositionally biased region" description="Polar residues" evidence="3">
    <location>
        <begin position="474"/>
        <end position="489"/>
    </location>
</feature>
<feature type="region of interest" description="Disordered" evidence="3">
    <location>
        <begin position="170"/>
        <end position="199"/>
    </location>
</feature>
<feature type="domain" description="Homeobox" evidence="4">
    <location>
        <begin position="112"/>
        <end position="172"/>
    </location>
</feature>
<comment type="subcellular location">
    <subcellularLocation>
        <location evidence="1 2">Nucleus</location>
    </subcellularLocation>
</comment>
<feature type="compositionally biased region" description="Low complexity" evidence="3">
    <location>
        <begin position="98"/>
        <end position="107"/>
    </location>
</feature>
<feature type="compositionally biased region" description="Low complexity" evidence="3">
    <location>
        <begin position="212"/>
        <end position="231"/>
    </location>
</feature>
<feature type="compositionally biased region" description="Low complexity" evidence="3">
    <location>
        <begin position="579"/>
        <end position="589"/>
    </location>
</feature>
<protein>
    <recommendedName>
        <fullName evidence="4">Homeobox domain-containing protein</fullName>
    </recommendedName>
</protein>
<reference evidence="5 6" key="1">
    <citation type="journal article" date="2011" name="PLoS Pathog.">
        <title>Endophytic Life Strategies Decoded by Genome and Transcriptome Analyses of the Mutualistic Root Symbiont Piriformospora indica.</title>
        <authorList>
            <person name="Zuccaro A."/>
            <person name="Lahrmann U."/>
            <person name="Guldener U."/>
            <person name="Langen G."/>
            <person name="Pfiffi S."/>
            <person name="Biedenkopf D."/>
            <person name="Wong P."/>
            <person name="Samans B."/>
            <person name="Grimm C."/>
            <person name="Basiewicz M."/>
            <person name="Murat C."/>
            <person name="Martin F."/>
            <person name="Kogel K.H."/>
        </authorList>
    </citation>
    <scope>NUCLEOTIDE SEQUENCE [LARGE SCALE GENOMIC DNA]</scope>
    <source>
        <strain evidence="5 6">DSM 11827</strain>
    </source>
</reference>
<feature type="DNA-binding region" description="Homeobox" evidence="1">
    <location>
        <begin position="114"/>
        <end position="173"/>
    </location>
</feature>
<comment type="caution">
    <text evidence="5">The sequence shown here is derived from an EMBL/GenBank/DDBJ whole genome shotgun (WGS) entry which is preliminary data.</text>
</comment>
<accession>G4U2F0</accession>
<feature type="compositionally biased region" description="Polar residues" evidence="3">
    <location>
        <begin position="64"/>
        <end position="79"/>
    </location>
</feature>
<dbReference type="Gene3D" id="1.10.10.60">
    <property type="entry name" value="Homeodomain-like"/>
    <property type="match status" value="1"/>
</dbReference>
<feature type="region of interest" description="Disordered" evidence="3">
    <location>
        <begin position="51"/>
        <end position="124"/>
    </location>
</feature>
<keyword evidence="1 2" id="KW-0238">DNA-binding</keyword>
<dbReference type="InterPro" id="IPR001356">
    <property type="entry name" value="HD"/>
</dbReference>
<feature type="region of interest" description="Disordered" evidence="3">
    <location>
        <begin position="257"/>
        <end position="386"/>
    </location>
</feature>
<dbReference type="SMART" id="SM00389">
    <property type="entry name" value="HOX"/>
    <property type="match status" value="1"/>
</dbReference>
<proteinExistence type="predicted"/>
<dbReference type="HOGENOM" id="CLU_449857_0_0_1"/>
<feature type="compositionally biased region" description="Polar residues" evidence="3">
    <location>
        <begin position="263"/>
        <end position="282"/>
    </location>
</feature>
<evidence type="ECO:0000256" key="3">
    <source>
        <dbReference type="SAM" id="MobiDB-lite"/>
    </source>
</evidence>
<dbReference type="PROSITE" id="PS50071">
    <property type="entry name" value="HOMEOBOX_2"/>
    <property type="match status" value="1"/>
</dbReference>
<feature type="compositionally biased region" description="Low complexity" evidence="3">
    <location>
        <begin position="457"/>
        <end position="467"/>
    </location>
</feature>
<gene>
    <name evidence="5" type="ORF">PIIN_02959</name>
</gene>
<dbReference type="OrthoDB" id="6159439at2759"/>
<dbReference type="EMBL" id="CAFZ01001869">
    <property type="protein sequence ID" value="CCA77737.1"/>
    <property type="molecule type" value="Genomic_DNA"/>
</dbReference>
<dbReference type="InParanoid" id="G4U2F0"/>
<dbReference type="Pfam" id="PF00046">
    <property type="entry name" value="Homeodomain"/>
    <property type="match status" value="1"/>
</dbReference>
<feature type="compositionally biased region" description="Basic and acidic residues" evidence="3">
    <location>
        <begin position="522"/>
        <end position="534"/>
    </location>
</feature>